<evidence type="ECO:0000256" key="5">
    <source>
        <dbReference type="ARBA" id="ARBA00023002"/>
    </source>
</evidence>
<evidence type="ECO:0000256" key="4">
    <source>
        <dbReference type="ARBA" id="ARBA00022643"/>
    </source>
</evidence>
<keyword evidence="3 10" id="KW-0285">Flavoprotein</keyword>
<feature type="binding site" evidence="10">
    <location>
        <position position="133"/>
    </location>
    <ligand>
        <name>FMN</name>
        <dbReference type="ChEBI" id="CHEBI:58210"/>
    </ligand>
</feature>
<dbReference type="FunFam" id="3.20.20.70:FF:000056">
    <property type="entry name" value="hydroxyacid oxidase 2"/>
    <property type="match status" value="1"/>
</dbReference>
<dbReference type="PIRSF" id="PIRSF000138">
    <property type="entry name" value="Al-hdrx_acd_dh"/>
    <property type="match status" value="1"/>
</dbReference>
<dbReference type="Gene3D" id="3.20.20.70">
    <property type="entry name" value="Aldolase class I"/>
    <property type="match status" value="1"/>
</dbReference>
<evidence type="ECO:0000256" key="10">
    <source>
        <dbReference type="PIRSR" id="PIRSR000138-2"/>
    </source>
</evidence>
<sequence length="373" mass="41003">MMAAGSLVCLDDFEKYAYGKLDRNALDYYRSGANDELSLRDNRAAFGRYRFRPRFLQKDVSKRDLTTRIQGQPVDFPVGIAPTAMQRMAHPDGEVATGRAAAAMKTCMILSTIATSSIEEVAQASPEGLRWFQLYIYRDREVTKELVRRAERSGYKALVLTVDTPMFGRRLADTRNKFTLPPHLRMANFKQADYKSDGVKGSKESGLSEYAASLFNPSLKWTDVRWLKQFTKLPVIVKGILTGEDAVEAVRTGVDGIVVSNHGARQLDGVPATIDVLPEVVRAVNGQCEVYLDGGVRTGTDVLKALALGAKAVFIGRPALYGLAYDGEAGVKTILQILRDELSLAMALAGCASLSDINSSLVVHQSYYLHPKL</sequence>
<feature type="domain" description="FMN hydroxy acid dehydrogenase" evidence="11">
    <location>
        <begin position="2"/>
        <end position="367"/>
    </location>
</feature>
<name>A0A1S3JUU5_LINAN</name>
<dbReference type="GeneID" id="106176309"/>
<evidence type="ECO:0000313" key="12">
    <source>
        <dbReference type="Proteomes" id="UP000085678"/>
    </source>
</evidence>
<comment type="similarity">
    <text evidence="6">Belongs to the FMN-dependent alpha-hydroxy acid dehydrogenase family.</text>
</comment>
<proteinExistence type="inferred from homology"/>
<dbReference type="AlphaFoldDB" id="A0A1S3JUU5"/>
<feature type="binding site" evidence="10">
    <location>
        <position position="161"/>
    </location>
    <ligand>
        <name>FMN</name>
        <dbReference type="ChEBI" id="CHEBI:58210"/>
    </ligand>
</feature>
<dbReference type="KEGG" id="lak:106176309"/>
<dbReference type="OMA" id="RIWFRPK"/>
<feature type="binding site" evidence="10">
    <location>
        <position position="265"/>
    </location>
    <ligand>
        <name>glyoxylate</name>
        <dbReference type="ChEBI" id="CHEBI:36655"/>
    </ligand>
</feature>
<feature type="binding site" evidence="10">
    <location>
        <begin position="316"/>
        <end position="317"/>
    </location>
    <ligand>
        <name>FMN</name>
        <dbReference type="ChEBI" id="CHEBI:58210"/>
    </ligand>
</feature>
<dbReference type="CDD" id="cd02809">
    <property type="entry name" value="alpha_hydroxyacid_oxid_FMN"/>
    <property type="match status" value="1"/>
</dbReference>
<dbReference type="InterPro" id="IPR012133">
    <property type="entry name" value="Alpha-hydoxy_acid_DH_FMN"/>
</dbReference>
<dbReference type="GO" id="GO:0003973">
    <property type="term" value="F:(S)-2-hydroxy-acid oxidase activity"/>
    <property type="evidence" value="ECO:0007669"/>
    <property type="project" value="UniProtKB-EC"/>
</dbReference>
<comment type="catalytic activity">
    <reaction evidence="8">
        <text>2-hydroxyoctanoate + O2 = 2-oxooctanoate + H2O2</text>
        <dbReference type="Rhea" id="RHEA:67940"/>
        <dbReference type="ChEBI" id="CHEBI:15379"/>
        <dbReference type="ChEBI" id="CHEBI:16240"/>
        <dbReference type="ChEBI" id="CHEBI:133514"/>
        <dbReference type="ChEBI" id="CHEBI:176689"/>
    </reaction>
    <physiologicalReaction direction="left-to-right" evidence="8">
        <dbReference type="Rhea" id="RHEA:67941"/>
    </physiologicalReaction>
</comment>
<keyword evidence="12" id="KW-1185">Reference proteome</keyword>
<evidence type="ECO:0000313" key="13">
    <source>
        <dbReference type="RefSeq" id="XP_013414098.1"/>
    </source>
</evidence>
<feature type="binding site" evidence="10">
    <location>
        <position position="28"/>
    </location>
    <ligand>
        <name>glyoxylate</name>
        <dbReference type="ChEBI" id="CHEBI:36655"/>
    </ligand>
</feature>
<accession>A0A1S3JUU5</accession>
<dbReference type="PROSITE" id="PS51349">
    <property type="entry name" value="FMN_HYDROXY_ACID_DH_2"/>
    <property type="match status" value="1"/>
</dbReference>
<feature type="binding site" evidence="10">
    <location>
        <position position="111"/>
    </location>
    <ligand>
        <name>FMN</name>
        <dbReference type="ChEBI" id="CHEBI:58210"/>
    </ligand>
</feature>
<reference evidence="13" key="1">
    <citation type="submission" date="2025-08" db="UniProtKB">
        <authorList>
            <consortium name="RefSeq"/>
        </authorList>
    </citation>
    <scope>IDENTIFICATION</scope>
    <source>
        <tissue evidence="13">Gonads</tissue>
    </source>
</reference>
<dbReference type="PROSITE" id="PS00557">
    <property type="entry name" value="FMN_HYDROXY_ACID_DH_1"/>
    <property type="match status" value="1"/>
</dbReference>
<evidence type="ECO:0000256" key="6">
    <source>
        <dbReference type="ARBA" id="ARBA00024042"/>
    </source>
</evidence>
<evidence type="ECO:0000259" key="11">
    <source>
        <dbReference type="PROSITE" id="PS51349"/>
    </source>
</evidence>
<comment type="catalytic activity">
    <reaction evidence="7">
        <text>a (2S)-2-hydroxycarboxylate + O2 = a 2-oxocarboxylate + H2O2</text>
        <dbReference type="Rhea" id="RHEA:16789"/>
        <dbReference type="ChEBI" id="CHEBI:15379"/>
        <dbReference type="ChEBI" id="CHEBI:16240"/>
        <dbReference type="ChEBI" id="CHEBI:35179"/>
        <dbReference type="ChEBI" id="CHEBI:58123"/>
        <dbReference type="EC" id="1.1.3.15"/>
    </reaction>
    <physiologicalReaction direction="left-to-right" evidence="7">
        <dbReference type="Rhea" id="RHEA:16790"/>
    </physiologicalReaction>
</comment>
<dbReference type="PANTHER" id="PTHR10578:SF107">
    <property type="entry name" value="2-HYDROXYACID OXIDASE 1"/>
    <property type="match status" value="1"/>
</dbReference>
<organism evidence="12 13">
    <name type="scientific">Lingula anatina</name>
    <name type="common">Brachiopod</name>
    <name type="synonym">Lingula unguis</name>
    <dbReference type="NCBI Taxonomy" id="7574"/>
    <lineage>
        <taxon>Eukaryota</taxon>
        <taxon>Metazoa</taxon>
        <taxon>Spiralia</taxon>
        <taxon>Lophotrochozoa</taxon>
        <taxon>Brachiopoda</taxon>
        <taxon>Linguliformea</taxon>
        <taxon>Lingulata</taxon>
        <taxon>Lingulida</taxon>
        <taxon>Linguloidea</taxon>
        <taxon>Lingulidae</taxon>
        <taxon>Lingula</taxon>
    </lineage>
</organism>
<feature type="binding site" evidence="10">
    <location>
        <begin position="82"/>
        <end position="84"/>
    </location>
    <ligand>
        <name>FMN</name>
        <dbReference type="ChEBI" id="CHEBI:58210"/>
    </ligand>
</feature>
<dbReference type="SUPFAM" id="SSF51395">
    <property type="entry name" value="FMN-linked oxidoreductases"/>
    <property type="match status" value="1"/>
</dbReference>
<evidence type="ECO:0000256" key="2">
    <source>
        <dbReference type="ARBA" id="ARBA00013087"/>
    </source>
</evidence>
<feature type="binding site" evidence="10">
    <location>
        <position position="238"/>
    </location>
    <ligand>
        <name>FMN</name>
        <dbReference type="ChEBI" id="CHEBI:58210"/>
    </ligand>
</feature>
<dbReference type="PANTHER" id="PTHR10578">
    <property type="entry name" value="S -2-HYDROXY-ACID OXIDASE-RELATED"/>
    <property type="match status" value="1"/>
</dbReference>
<dbReference type="FunCoup" id="A0A1S3JUU5">
    <property type="interactions" value="463"/>
</dbReference>
<evidence type="ECO:0000256" key="1">
    <source>
        <dbReference type="ARBA" id="ARBA00001917"/>
    </source>
</evidence>
<gene>
    <name evidence="13" type="primary">LOC106176309</name>
</gene>
<dbReference type="GO" id="GO:0010181">
    <property type="term" value="F:FMN binding"/>
    <property type="evidence" value="ECO:0007669"/>
    <property type="project" value="InterPro"/>
</dbReference>
<evidence type="ECO:0000256" key="8">
    <source>
        <dbReference type="ARBA" id="ARBA00029327"/>
    </source>
</evidence>
<dbReference type="Pfam" id="PF01070">
    <property type="entry name" value="FMN_dh"/>
    <property type="match status" value="1"/>
</dbReference>
<keyword evidence="5" id="KW-0560">Oxidoreductase</keyword>
<protein>
    <recommendedName>
        <fullName evidence="2">(S)-2-hydroxy-acid oxidase</fullName>
        <ecNumber evidence="2">1.1.3.15</ecNumber>
    </recommendedName>
</protein>
<feature type="binding site" evidence="10">
    <location>
        <position position="135"/>
    </location>
    <ligand>
        <name>glyoxylate</name>
        <dbReference type="ChEBI" id="CHEBI:36655"/>
    </ligand>
</feature>
<feature type="binding site" evidence="10">
    <location>
        <position position="170"/>
    </location>
    <ligand>
        <name>glyoxylate</name>
        <dbReference type="ChEBI" id="CHEBI:36655"/>
    </ligand>
</feature>
<feature type="binding site" evidence="10">
    <location>
        <position position="260"/>
    </location>
    <ligand>
        <name>glyoxylate</name>
        <dbReference type="ChEBI" id="CHEBI:36655"/>
    </ligand>
</feature>
<dbReference type="EC" id="1.1.3.15" evidence="2"/>
<dbReference type="InterPro" id="IPR013785">
    <property type="entry name" value="Aldolase_TIM"/>
</dbReference>
<dbReference type="InterPro" id="IPR037396">
    <property type="entry name" value="FMN_HAD"/>
</dbReference>
<dbReference type="OrthoDB" id="6274671at2759"/>
<dbReference type="RefSeq" id="XP_013414098.1">
    <property type="nucleotide sequence ID" value="XM_013558644.1"/>
</dbReference>
<evidence type="ECO:0000256" key="9">
    <source>
        <dbReference type="PIRSR" id="PIRSR000138-1"/>
    </source>
</evidence>
<feature type="binding site" evidence="10">
    <location>
        <begin position="293"/>
        <end position="297"/>
    </location>
    <ligand>
        <name>FMN</name>
        <dbReference type="ChEBI" id="CHEBI:58210"/>
    </ligand>
</feature>
<evidence type="ECO:0000256" key="7">
    <source>
        <dbReference type="ARBA" id="ARBA00029325"/>
    </source>
</evidence>
<keyword evidence="4 10" id="KW-0288">FMN</keyword>
<dbReference type="InterPro" id="IPR008259">
    <property type="entry name" value="FMN_hydac_DH_AS"/>
</dbReference>
<feature type="binding site" evidence="10">
    <location>
        <position position="262"/>
    </location>
    <ligand>
        <name>glyoxylate</name>
        <dbReference type="ChEBI" id="CHEBI:36655"/>
    </ligand>
</feature>
<evidence type="ECO:0000256" key="3">
    <source>
        <dbReference type="ARBA" id="ARBA00022630"/>
    </source>
</evidence>
<dbReference type="Proteomes" id="UP000085678">
    <property type="component" value="Unplaced"/>
</dbReference>
<dbReference type="InterPro" id="IPR000262">
    <property type="entry name" value="FMN-dep_DH"/>
</dbReference>
<dbReference type="STRING" id="7574.A0A1S3JUU5"/>
<comment type="cofactor">
    <cofactor evidence="1">
        <name>FMN</name>
        <dbReference type="ChEBI" id="CHEBI:58210"/>
    </cofactor>
</comment>
<dbReference type="InParanoid" id="A0A1S3JUU5"/>
<dbReference type="GO" id="GO:0005777">
    <property type="term" value="C:peroxisome"/>
    <property type="evidence" value="ECO:0007669"/>
    <property type="project" value="UniProtKB-ARBA"/>
</dbReference>
<feature type="active site" description="Proton acceptor" evidence="9">
    <location>
        <position position="262"/>
    </location>
</feature>